<gene>
    <name evidence="6" type="primary">vapC</name>
    <name evidence="5" type="ORF">ASJ82_02675</name>
    <name evidence="6" type="ORF">MSCUN_08770</name>
</gene>
<evidence type="ECO:0000256" key="2">
    <source>
        <dbReference type="ARBA" id="ARBA00022723"/>
    </source>
</evidence>
<keyword evidence="7" id="KW-1185">Reference proteome</keyword>
<evidence type="ECO:0000313" key="5">
    <source>
        <dbReference type="EMBL" id="PAV07413.1"/>
    </source>
</evidence>
<protein>
    <submittedName>
        <fullName evidence="5">Ribonuclease VapC</fullName>
    </submittedName>
    <submittedName>
        <fullName evidence="6">tRNA(fMet)-specific endonuclease VapC</fullName>
    </submittedName>
</protein>
<dbReference type="Proteomes" id="UP000246004">
    <property type="component" value="Unassembled WGS sequence"/>
</dbReference>
<reference evidence="5 7" key="2">
    <citation type="journal article" date="2017" name="BMC Genomics">
        <title>Genomic analysis of methanogenic archaea reveals a shift towards energy conservation.</title>
        <authorList>
            <person name="Gilmore S.P."/>
            <person name="Henske J.K."/>
            <person name="Sexton J.A."/>
            <person name="Solomon K.V."/>
            <person name="Seppala S."/>
            <person name="Yoo J.I."/>
            <person name="Huyett L.M."/>
            <person name="Pressman A."/>
            <person name="Cogan J.Z."/>
            <person name="Kivenson V."/>
            <person name="Peng X."/>
            <person name="Tan Y."/>
            <person name="Valentine D.L."/>
            <person name="O'Malley M.A."/>
        </authorList>
    </citation>
    <scope>NUCLEOTIDE SEQUENCE [LARGE SCALE GENOMIC DNA]</scope>
    <source>
        <strain evidence="5 7">1R-7</strain>
    </source>
</reference>
<keyword evidence="2" id="KW-0479">Metal-binding</keyword>
<dbReference type="GO" id="GO:0004521">
    <property type="term" value="F:RNA endonuclease activity"/>
    <property type="evidence" value="ECO:0007669"/>
    <property type="project" value="TreeGrafter"/>
</dbReference>
<organism evidence="5 7">
    <name type="scientific">Methanosphaera cuniculi</name>
    <dbReference type="NCBI Taxonomy" id="1077256"/>
    <lineage>
        <taxon>Archaea</taxon>
        <taxon>Methanobacteriati</taxon>
        <taxon>Methanobacteriota</taxon>
        <taxon>Methanomada group</taxon>
        <taxon>Methanobacteria</taxon>
        <taxon>Methanobacteriales</taxon>
        <taxon>Methanobacteriaceae</taxon>
        <taxon>Methanosphaera</taxon>
    </lineage>
</organism>
<evidence type="ECO:0000256" key="3">
    <source>
        <dbReference type="ARBA" id="ARBA00022801"/>
    </source>
</evidence>
<dbReference type="InterPro" id="IPR039907">
    <property type="entry name" value="NOB1"/>
</dbReference>
<dbReference type="OrthoDB" id="27944at2157"/>
<dbReference type="CDD" id="cd09876">
    <property type="entry name" value="PIN_Nob1-like"/>
    <property type="match status" value="1"/>
</dbReference>
<dbReference type="GO" id="GO:0030688">
    <property type="term" value="C:preribosome, small subunit precursor"/>
    <property type="evidence" value="ECO:0007669"/>
    <property type="project" value="TreeGrafter"/>
</dbReference>
<keyword evidence="3" id="KW-0378">Hydrolase</keyword>
<dbReference type="InterPro" id="IPR033411">
    <property type="entry name" value="Ribonuclease_PIN"/>
</dbReference>
<accession>A0A2A2HDW4</accession>
<dbReference type="Gene3D" id="2.20.28.10">
    <property type="match status" value="1"/>
</dbReference>
<dbReference type="AlphaFoldDB" id="A0A2A2HDW4"/>
<feature type="domain" description="Ribonuclease PIN" evidence="4">
    <location>
        <begin position="7"/>
        <end position="90"/>
    </location>
</feature>
<dbReference type="PANTHER" id="PTHR12814:SF2">
    <property type="entry name" value="RNA-BINDING PROTEIN NOB1"/>
    <property type="match status" value="1"/>
</dbReference>
<evidence type="ECO:0000313" key="7">
    <source>
        <dbReference type="Proteomes" id="UP000217528"/>
    </source>
</evidence>
<dbReference type="GO" id="GO:0016787">
    <property type="term" value="F:hydrolase activity"/>
    <property type="evidence" value="ECO:0007669"/>
    <property type="project" value="UniProtKB-KW"/>
</dbReference>
<dbReference type="Proteomes" id="UP000217528">
    <property type="component" value="Unassembled WGS sequence"/>
</dbReference>
<keyword evidence="1" id="KW-0540">Nuclease</keyword>
<dbReference type="EMBL" id="LMVN01000018">
    <property type="protein sequence ID" value="PAV07413.1"/>
    <property type="molecule type" value="Genomic_DNA"/>
</dbReference>
<dbReference type="Pfam" id="PF17146">
    <property type="entry name" value="PIN_6"/>
    <property type="match status" value="1"/>
</dbReference>
<dbReference type="GO" id="GO:0030490">
    <property type="term" value="P:maturation of SSU-rRNA"/>
    <property type="evidence" value="ECO:0007669"/>
    <property type="project" value="TreeGrafter"/>
</dbReference>
<keyword evidence="6" id="KW-0255">Endonuclease</keyword>
<comment type="caution">
    <text evidence="5">The sequence shown here is derived from an EMBL/GenBank/DDBJ whole genome shotgun (WGS) entry which is preliminary data.</text>
</comment>
<dbReference type="Gene3D" id="3.40.50.1010">
    <property type="entry name" value="5'-nuclease"/>
    <property type="match status" value="1"/>
</dbReference>
<reference evidence="6 8" key="1">
    <citation type="submission" date="2016-04" db="EMBL/GenBank/DDBJ databases">
        <title>Genome sequence of Methanosphaera cuniculi DSM 4103.</title>
        <authorList>
            <person name="Poehlein A."/>
            <person name="Seedorf H."/>
            <person name="Daniel R."/>
        </authorList>
    </citation>
    <scope>NUCLEOTIDE SEQUENCE [LARGE SCALE GENOMIC DNA]</scope>
    <source>
        <strain evidence="6 8">DSM 4103</strain>
    </source>
</reference>
<dbReference type="EMBL" id="LWMS01000022">
    <property type="protein sequence ID" value="PWL08226.1"/>
    <property type="molecule type" value="Genomic_DNA"/>
</dbReference>
<sequence length="171" mass="19667">MENKIYILDASGIINGFYSDKTQNIMTSKAVEEIKDLQTQIKLDECIENGIIKIEDITPDDYEKIMPTLLESGDFLRLSDTDKQIVALALKYKNNGYNPVTVTDDYSMQNTLKLLNLKFKPVNTKGIKNTIQWVRICKGCKKEYETNYPYDECEICGSEIIRKRVGGRNNY</sequence>
<evidence type="ECO:0000313" key="6">
    <source>
        <dbReference type="EMBL" id="PWL08226.1"/>
    </source>
</evidence>
<dbReference type="RefSeq" id="WP_095608624.1">
    <property type="nucleotide sequence ID" value="NZ_CAUHCB010000007.1"/>
</dbReference>
<name>A0A2A2HDW4_9EURY</name>
<dbReference type="PANTHER" id="PTHR12814">
    <property type="entry name" value="RNA-BINDING PROTEIN NOB1"/>
    <property type="match status" value="1"/>
</dbReference>
<evidence type="ECO:0000259" key="4">
    <source>
        <dbReference type="Pfam" id="PF17146"/>
    </source>
</evidence>
<evidence type="ECO:0000313" key="8">
    <source>
        <dbReference type="Proteomes" id="UP000246004"/>
    </source>
</evidence>
<proteinExistence type="predicted"/>
<dbReference type="GO" id="GO:0046872">
    <property type="term" value="F:metal ion binding"/>
    <property type="evidence" value="ECO:0007669"/>
    <property type="project" value="UniProtKB-KW"/>
</dbReference>
<evidence type="ECO:0000256" key="1">
    <source>
        <dbReference type="ARBA" id="ARBA00022722"/>
    </source>
</evidence>